<dbReference type="EMBL" id="ADBL01000467">
    <property type="status" value="NOT_ANNOTATED_CDS"/>
    <property type="molecule type" value="Genomic_DNA"/>
</dbReference>
<evidence type="ECO:0000313" key="1">
    <source>
        <dbReference type="EMBL" id="KLU82817.1"/>
    </source>
</evidence>
<reference evidence="2" key="4">
    <citation type="journal article" date="2015" name="G3 (Bethesda)">
        <title>Genome sequences of three phytopathogenic species of the Magnaporthaceae family of fungi.</title>
        <authorList>
            <person name="Okagaki L.H."/>
            <person name="Nunes C.C."/>
            <person name="Sailsbery J."/>
            <person name="Clay B."/>
            <person name="Brown D."/>
            <person name="John T."/>
            <person name="Oh Y."/>
            <person name="Young N."/>
            <person name="Fitzgerald M."/>
            <person name="Haas B.J."/>
            <person name="Zeng Q."/>
            <person name="Young S."/>
            <person name="Adiconis X."/>
            <person name="Fan L."/>
            <person name="Levin J.Z."/>
            <person name="Mitchell T.K."/>
            <person name="Okubara P.A."/>
            <person name="Farman M.L."/>
            <person name="Kohn L.M."/>
            <person name="Birren B."/>
            <person name="Ma L.-J."/>
            <person name="Dean R.A."/>
        </authorList>
    </citation>
    <scope>NUCLEOTIDE SEQUENCE</scope>
    <source>
        <strain evidence="2">ATCC 64411 / 73-15</strain>
    </source>
</reference>
<reference evidence="3" key="2">
    <citation type="submission" date="2010-05" db="EMBL/GenBank/DDBJ databases">
        <title>The genome sequence of Magnaporthe poae strain ATCC 64411.</title>
        <authorList>
            <person name="Ma L.-J."/>
            <person name="Dead R."/>
            <person name="Young S."/>
            <person name="Zeng Q."/>
            <person name="Koehrsen M."/>
            <person name="Alvarado L."/>
            <person name="Berlin A."/>
            <person name="Chapman S.B."/>
            <person name="Chen Z."/>
            <person name="Freedman E."/>
            <person name="Gellesch M."/>
            <person name="Goldberg J."/>
            <person name="Griggs A."/>
            <person name="Gujja S."/>
            <person name="Heilman E.R."/>
            <person name="Heiman D."/>
            <person name="Hepburn T."/>
            <person name="Howarth C."/>
            <person name="Jen D."/>
            <person name="Larson L."/>
            <person name="Mehta T."/>
            <person name="Neiman D."/>
            <person name="Pearson M."/>
            <person name="Roberts A."/>
            <person name="Saif S."/>
            <person name="Shea T."/>
            <person name="Shenoy N."/>
            <person name="Sisk P."/>
            <person name="Stolte C."/>
            <person name="Sykes S."/>
            <person name="Walk T."/>
            <person name="White J."/>
            <person name="Yandava C."/>
            <person name="Haas B."/>
            <person name="Nusbaum C."/>
            <person name="Birren B."/>
        </authorList>
    </citation>
    <scope>NUCLEOTIDE SEQUENCE [LARGE SCALE GENOMIC DNA]</scope>
    <source>
        <strain evidence="3">ATCC 64411 / 73-15</strain>
    </source>
</reference>
<reference evidence="1" key="3">
    <citation type="submission" date="2011-03" db="EMBL/GenBank/DDBJ databases">
        <title>Annotation of Magnaporthe poae ATCC 64411.</title>
        <authorList>
            <person name="Ma L.-J."/>
            <person name="Dead R."/>
            <person name="Young S.K."/>
            <person name="Zeng Q."/>
            <person name="Gargeya S."/>
            <person name="Fitzgerald M."/>
            <person name="Haas B."/>
            <person name="Abouelleil A."/>
            <person name="Alvarado L."/>
            <person name="Arachchi H.M."/>
            <person name="Berlin A."/>
            <person name="Brown A."/>
            <person name="Chapman S.B."/>
            <person name="Chen Z."/>
            <person name="Dunbar C."/>
            <person name="Freedman E."/>
            <person name="Gearin G."/>
            <person name="Gellesch M."/>
            <person name="Goldberg J."/>
            <person name="Griggs A."/>
            <person name="Gujja S."/>
            <person name="Heiman D."/>
            <person name="Howarth C."/>
            <person name="Larson L."/>
            <person name="Lui A."/>
            <person name="MacDonald P.J.P."/>
            <person name="Mehta T."/>
            <person name="Montmayeur A."/>
            <person name="Murphy C."/>
            <person name="Neiman D."/>
            <person name="Pearson M."/>
            <person name="Priest M."/>
            <person name="Roberts A."/>
            <person name="Saif S."/>
            <person name="Shea T."/>
            <person name="Shenoy N."/>
            <person name="Sisk P."/>
            <person name="Stolte C."/>
            <person name="Sykes S."/>
            <person name="Yandava C."/>
            <person name="Wortman J."/>
            <person name="Nusbaum C."/>
            <person name="Birren B."/>
        </authorList>
    </citation>
    <scope>NUCLEOTIDE SEQUENCE</scope>
    <source>
        <strain evidence="1">ATCC 64411</strain>
    </source>
</reference>
<organism evidence="2 3">
    <name type="scientific">Magnaporthiopsis poae (strain ATCC 64411 / 73-15)</name>
    <name type="common">Kentucky bluegrass fungus</name>
    <name type="synonym">Magnaporthe poae</name>
    <dbReference type="NCBI Taxonomy" id="644358"/>
    <lineage>
        <taxon>Eukaryota</taxon>
        <taxon>Fungi</taxon>
        <taxon>Dikarya</taxon>
        <taxon>Ascomycota</taxon>
        <taxon>Pezizomycotina</taxon>
        <taxon>Sordariomycetes</taxon>
        <taxon>Sordariomycetidae</taxon>
        <taxon>Magnaporthales</taxon>
        <taxon>Magnaporthaceae</taxon>
        <taxon>Magnaporthiopsis</taxon>
    </lineage>
</organism>
<accession>A0A0C4DPV6</accession>
<evidence type="ECO:0000313" key="3">
    <source>
        <dbReference type="Proteomes" id="UP000011715"/>
    </source>
</evidence>
<evidence type="ECO:0000313" key="2">
    <source>
        <dbReference type="EnsemblFungi" id="MAPG_01885T0"/>
    </source>
</evidence>
<dbReference type="EMBL" id="GL876966">
    <property type="protein sequence ID" value="KLU82817.1"/>
    <property type="molecule type" value="Genomic_DNA"/>
</dbReference>
<reference evidence="2" key="5">
    <citation type="submission" date="2015-06" db="UniProtKB">
        <authorList>
            <consortium name="EnsemblFungi"/>
        </authorList>
    </citation>
    <scope>IDENTIFICATION</scope>
    <source>
        <strain evidence="2">ATCC 64411</strain>
    </source>
</reference>
<name>A0A0C4DPV6_MAGP6</name>
<dbReference type="EnsemblFungi" id="MAPG_01885T0">
    <property type="protein sequence ID" value="MAPG_01885T0"/>
    <property type="gene ID" value="MAPG_01885"/>
</dbReference>
<dbReference type="VEuPathDB" id="FungiDB:MAPG_01885"/>
<dbReference type="Proteomes" id="UP000011715">
    <property type="component" value="Unassembled WGS sequence"/>
</dbReference>
<proteinExistence type="predicted"/>
<sequence length="225" mass="26049">MPEPLESDLVNPNDYQRYVDLHGRACYQRHFNTDDASLTFMDPLTTRGLQQHGFLGTFPSEAPPPYAESLDGDDVPVPPWCKRARSTFGEQLYYITFDTKGKKASVSRTHPLAVDQQVAAKWTVEEIEEQIRHKEEALYLAQGEIPPWVVETTTEAVPEQGLLCPRPYWVNYRTGKACYKHPVQRYRERVVAKQQQQQQRKRWVMLGNLLRTFVDQPIWTGHSGF</sequence>
<reference evidence="1" key="1">
    <citation type="submission" date="2010-05" db="EMBL/GenBank/DDBJ databases">
        <title>The Genome Sequence of Magnaporthe poae strain ATCC 64411.</title>
        <authorList>
            <consortium name="The Broad Institute Genome Sequencing Platform"/>
            <consortium name="Broad Institute Genome Sequencing Center for Infectious Disease"/>
            <person name="Ma L.-J."/>
            <person name="Dead R."/>
            <person name="Young S."/>
            <person name="Zeng Q."/>
            <person name="Koehrsen M."/>
            <person name="Alvarado L."/>
            <person name="Berlin A."/>
            <person name="Chapman S.B."/>
            <person name="Chen Z."/>
            <person name="Freedman E."/>
            <person name="Gellesch M."/>
            <person name="Goldberg J."/>
            <person name="Griggs A."/>
            <person name="Gujja S."/>
            <person name="Heilman E.R."/>
            <person name="Heiman D."/>
            <person name="Hepburn T."/>
            <person name="Howarth C."/>
            <person name="Jen D."/>
            <person name="Larson L."/>
            <person name="Mehta T."/>
            <person name="Neiman D."/>
            <person name="Pearson M."/>
            <person name="Roberts A."/>
            <person name="Saif S."/>
            <person name="Shea T."/>
            <person name="Shenoy N."/>
            <person name="Sisk P."/>
            <person name="Stolte C."/>
            <person name="Sykes S."/>
            <person name="Walk T."/>
            <person name="White J."/>
            <person name="Yandava C."/>
            <person name="Haas B."/>
            <person name="Nusbaum C."/>
            <person name="Birren B."/>
        </authorList>
    </citation>
    <scope>NUCLEOTIDE SEQUENCE</scope>
    <source>
        <strain evidence="1">ATCC 64411</strain>
    </source>
</reference>
<dbReference type="AlphaFoldDB" id="A0A0C4DPV6"/>
<gene>
    <name evidence="1" type="ORF">MAPG_01885</name>
</gene>
<keyword evidence="3" id="KW-1185">Reference proteome</keyword>
<protein>
    <submittedName>
        <fullName evidence="1 2">Uncharacterized protein</fullName>
    </submittedName>
</protein>